<evidence type="ECO:0000256" key="10">
    <source>
        <dbReference type="ARBA" id="ARBA00043185"/>
    </source>
</evidence>
<evidence type="ECO:0000313" key="16">
    <source>
        <dbReference type="Proteomes" id="UP000494163"/>
    </source>
</evidence>
<evidence type="ECO:0000256" key="13">
    <source>
        <dbReference type="SAM" id="Phobius"/>
    </source>
</evidence>
<evidence type="ECO:0000256" key="8">
    <source>
        <dbReference type="ARBA" id="ARBA00040151"/>
    </source>
</evidence>
<keyword evidence="6 13" id="KW-1133">Transmembrane helix</keyword>
<dbReference type="OMA" id="RCRGTNK"/>
<dbReference type="OrthoDB" id="5817083at2759"/>
<keyword evidence="16" id="KW-1185">Reference proteome</keyword>
<evidence type="ECO:0000256" key="1">
    <source>
        <dbReference type="ARBA" id="ARBA00004141"/>
    </source>
</evidence>
<reference evidence="15 16" key="1">
    <citation type="submission" date="2015-08" db="EMBL/GenBank/DDBJ databases">
        <title>Ancestral chromatin configuration constrains chromatin evolution on differentiating sex chromosomes in Drosophila.</title>
        <authorList>
            <person name="Zhou Q."/>
            <person name="Bachtrog D."/>
        </authorList>
    </citation>
    <scope>NUCLEOTIDE SEQUENCE [LARGE SCALE GENOMIC DNA]</scope>
    <source>
        <tissue evidence="15">Whole larvae</tissue>
    </source>
</reference>
<dbReference type="Proteomes" id="UP000494163">
    <property type="component" value="Chromosome X"/>
</dbReference>
<feature type="transmembrane region" description="Helical" evidence="13">
    <location>
        <begin position="231"/>
        <end position="250"/>
    </location>
</feature>
<evidence type="ECO:0000256" key="6">
    <source>
        <dbReference type="ARBA" id="ARBA00022989"/>
    </source>
</evidence>
<keyword evidence="4" id="KW-0863">Zinc-finger</keyword>
<dbReference type="AlphaFoldDB" id="A0A0M5J0X3"/>
<keyword evidence="3" id="KW-0479">Metal-binding</keyword>
<evidence type="ECO:0000256" key="3">
    <source>
        <dbReference type="ARBA" id="ARBA00022723"/>
    </source>
</evidence>
<feature type="transmembrane region" description="Helical" evidence="13">
    <location>
        <begin position="256"/>
        <end position="277"/>
    </location>
</feature>
<dbReference type="InterPro" id="IPR013083">
    <property type="entry name" value="Znf_RING/FYVE/PHD"/>
</dbReference>
<proteinExistence type="predicted"/>
<evidence type="ECO:0000256" key="11">
    <source>
        <dbReference type="ARBA" id="ARBA00043231"/>
    </source>
</evidence>
<comment type="subcellular location">
    <subcellularLocation>
        <location evidence="1">Membrane</location>
        <topology evidence="1">Multi-pass membrane protein</topology>
    </subcellularLocation>
</comment>
<evidence type="ECO:0000256" key="4">
    <source>
        <dbReference type="ARBA" id="ARBA00022771"/>
    </source>
</evidence>
<evidence type="ECO:0000256" key="5">
    <source>
        <dbReference type="ARBA" id="ARBA00022833"/>
    </source>
</evidence>
<dbReference type="STRING" id="30019.A0A0M5J0X3"/>
<dbReference type="PANTHER" id="PTHR46283">
    <property type="entry name" value="E3 UBIQUITIN-PROTEIN LIGASE MARCH5"/>
    <property type="match status" value="1"/>
</dbReference>
<dbReference type="Pfam" id="PF12906">
    <property type="entry name" value="RINGv"/>
    <property type="match status" value="1"/>
</dbReference>
<gene>
    <name evidence="15" type="ORF">Dbus_chrXg530</name>
</gene>
<evidence type="ECO:0000256" key="7">
    <source>
        <dbReference type="ARBA" id="ARBA00023136"/>
    </source>
</evidence>
<feature type="region of interest" description="Disordered" evidence="12">
    <location>
        <begin position="293"/>
        <end position="314"/>
    </location>
</feature>
<dbReference type="EMBL" id="CP012528">
    <property type="protein sequence ID" value="ALC48674.1"/>
    <property type="molecule type" value="Genomic_DNA"/>
</dbReference>
<accession>A0A0M5J0X3</accession>
<feature type="transmembrane region" description="Helical" evidence="13">
    <location>
        <begin position="143"/>
        <end position="159"/>
    </location>
</feature>
<dbReference type="SUPFAM" id="SSF57850">
    <property type="entry name" value="RING/U-box"/>
    <property type="match status" value="1"/>
</dbReference>
<dbReference type="InterPro" id="IPR011016">
    <property type="entry name" value="Znf_RING-CH"/>
</dbReference>
<protein>
    <recommendedName>
        <fullName evidence="8">E3 ubiquitin-protein ligase MARCHF5</fullName>
    </recommendedName>
    <alternativeName>
        <fullName evidence="10">Membrane-associated RING finger protein 5</fullName>
    </alternativeName>
    <alternativeName>
        <fullName evidence="9">Membrane-associated RING-CH protein V</fullName>
    </alternativeName>
    <alternativeName>
        <fullName evidence="11">RING-type E3 ubiquitin transferase MARCHF5</fullName>
    </alternativeName>
</protein>
<dbReference type="GO" id="GO:0016020">
    <property type="term" value="C:membrane"/>
    <property type="evidence" value="ECO:0007669"/>
    <property type="project" value="UniProtKB-SubCell"/>
</dbReference>
<dbReference type="PROSITE" id="PS51292">
    <property type="entry name" value="ZF_RING_CH"/>
    <property type="match status" value="1"/>
</dbReference>
<evidence type="ECO:0000313" key="15">
    <source>
        <dbReference type="EMBL" id="ALC48674.1"/>
    </source>
</evidence>
<name>A0A0M5J0X3_DROBS</name>
<evidence type="ECO:0000259" key="14">
    <source>
        <dbReference type="PROSITE" id="PS51292"/>
    </source>
</evidence>
<evidence type="ECO:0000256" key="2">
    <source>
        <dbReference type="ARBA" id="ARBA00022692"/>
    </source>
</evidence>
<evidence type="ECO:0000256" key="9">
    <source>
        <dbReference type="ARBA" id="ARBA00043044"/>
    </source>
</evidence>
<keyword evidence="7 13" id="KW-0472">Membrane</keyword>
<dbReference type="SMART" id="SM00744">
    <property type="entry name" value="RINGv"/>
    <property type="match status" value="1"/>
</dbReference>
<evidence type="ECO:0000256" key="12">
    <source>
        <dbReference type="SAM" id="MobiDB-lite"/>
    </source>
</evidence>
<organism evidence="15 16">
    <name type="scientific">Drosophila busckii</name>
    <name type="common">Fruit fly</name>
    <dbReference type="NCBI Taxonomy" id="30019"/>
    <lineage>
        <taxon>Eukaryota</taxon>
        <taxon>Metazoa</taxon>
        <taxon>Ecdysozoa</taxon>
        <taxon>Arthropoda</taxon>
        <taxon>Hexapoda</taxon>
        <taxon>Insecta</taxon>
        <taxon>Pterygota</taxon>
        <taxon>Neoptera</taxon>
        <taxon>Endopterygota</taxon>
        <taxon>Diptera</taxon>
        <taxon>Brachycera</taxon>
        <taxon>Muscomorpha</taxon>
        <taxon>Ephydroidea</taxon>
        <taxon>Drosophilidae</taxon>
        <taxon>Drosophila</taxon>
    </lineage>
</organism>
<keyword evidence="2 13" id="KW-0812">Transmembrane</keyword>
<keyword evidence="5" id="KW-0862">Zinc</keyword>
<dbReference type="Gene3D" id="3.30.40.10">
    <property type="entry name" value="Zinc/RING finger domain, C3HC4 (zinc finger)"/>
    <property type="match status" value="1"/>
</dbReference>
<feature type="domain" description="RING-CH-type" evidence="14">
    <location>
        <begin position="10"/>
        <end position="79"/>
    </location>
</feature>
<feature type="transmembrane region" description="Helical" evidence="13">
    <location>
        <begin position="96"/>
        <end position="123"/>
    </location>
</feature>
<sequence>MESSSFSRVHGGRDERICWICLNGDVDVLRQDWLQPCKCRRTNRWVHEVCLSRWIDEKQLSSPETRVSCPLCHTEYLIVMPPVCRFDALLERLDKAYGVVCPSILLGMLATVAYIATLTYGVLTLNQVAGYKASMRLMKEDPTLLMIVLPSVPAALLLLRRIDWNNWLIHWLRRRQRQQLAGEHYDEHGELLPGAPLGDDYYDALEPADSDELLQGGMLNVENIERATCRFCITLSLPTFAVVLGQTLYGSVQSKLLAFLLGALTFEAIKGAICIYVRQCQYHRKRHRHVLDYTPDNPQPTAAATTTTTTTTTT</sequence>
<feature type="compositionally biased region" description="Low complexity" evidence="12">
    <location>
        <begin position="301"/>
        <end position="314"/>
    </location>
</feature>
<dbReference type="GO" id="GO:0008270">
    <property type="term" value="F:zinc ion binding"/>
    <property type="evidence" value="ECO:0007669"/>
    <property type="project" value="UniProtKB-KW"/>
</dbReference>
<dbReference type="CDD" id="cd16701">
    <property type="entry name" value="RING_CH-C4HC3_MARCH5"/>
    <property type="match status" value="1"/>
</dbReference>